<organism evidence="1 2">
    <name type="scientific">Datura stramonium</name>
    <name type="common">Jimsonweed</name>
    <name type="synonym">Common thornapple</name>
    <dbReference type="NCBI Taxonomy" id="4076"/>
    <lineage>
        <taxon>Eukaryota</taxon>
        <taxon>Viridiplantae</taxon>
        <taxon>Streptophyta</taxon>
        <taxon>Embryophyta</taxon>
        <taxon>Tracheophyta</taxon>
        <taxon>Spermatophyta</taxon>
        <taxon>Magnoliopsida</taxon>
        <taxon>eudicotyledons</taxon>
        <taxon>Gunneridae</taxon>
        <taxon>Pentapetalae</taxon>
        <taxon>asterids</taxon>
        <taxon>lamiids</taxon>
        <taxon>Solanales</taxon>
        <taxon>Solanaceae</taxon>
        <taxon>Solanoideae</taxon>
        <taxon>Datureae</taxon>
        <taxon>Datura</taxon>
    </lineage>
</organism>
<proteinExistence type="predicted"/>
<gene>
    <name evidence="1" type="ORF">HAX54_044264</name>
</gene>
<sequence length="140" mass="15922">MGSRLELLTGVEKYNMNENYADRLVWESKQHLHEHLPVFALPDDSVVEIQREPVGVHKAVEMVPSHLRKFLVDRSMQMPNAQPNQNKPPVGPTQSWAALSFSFPRSVGGGSGFGTNIRYMPPPRQFDYYFPPVDMSPLEK</sequence>
<dbReference type="Proteomes" id="UP000823775">
    <property type="component" value="Unassembled WGS sequence"/>
</dbReference>
<protein>
    <submittedName>
        <fullName evidence="1">Uncharacterized protein</fullName>
    </submittedName>
</protein>
<evidence type="ECO:0000313" key="2">
    <source>
        <dbReference type="Proteomes" id="UP000823775"/>
    </source>
</evidence>
<reference evidence="1 2" key="1">
    <citation type="journal article" date="2021" name="BMC Genomics">
        <title>Datura genome reveals duplications of psychoactive alkaloid biosynthetic genes and high mutation rate following tissue culture.</title>
        <authorList>
            <person name="Rajewski A."/>
            <person name="Carter-House D."/>
            <person name="Stajich J."/>
            <person name="Litt A."/>
        </authorList>
    </citation>
    <scope>NUCLEOTIDE SEQUENCE [LARGE SCALE GENOMIC DNA]</scope>
    <source>
        <strain evidence="1">AR-01</strain>
    </source>
</reference>
<name>A0ABS8W5W7_DATST</name>
<accession>A0ABS8W5W7</accession>
<dbReference type="EMBL" id="JACEIK010006732">
    <property type="protein sequence ID" value="MCE2056209.1"/>
    <property type="molecule type" value="Genomic_DNA"/>
</dbReference>
<evidence type="ECO:0000313" key="1">
    <source>
        <dbReference type="EMBL" id="MCE2056209.1"/>
    </source>
</evidence>
<comment type="caution">
    <text evidence="1">The sequence shown here is derived from an EMBL/GenBank/DDBJ whole genome shotgun (WGS) entry which is preliminary data.</text>
</comment>
<keyword evidence="2" id="KW-1185">Reference proteome</keyword>